<evidence type="ECO:0000313" key="2">
    <source>
        <dbReference type="Proteomes" id="UP000177376"/>
    </source>
</evidence>
<comment type="caution">
    <text evidence="1">The sequence shown here is derived from an EMBL/GenBank/DDBJ whole genome shotgun (WGS) entry which is preliminary data.</text>
</comment>
<dbReference type="InterPro" id="IPR012657">
    <property type="entry name" value="23S_rRNA-intervening_sequence"/>
</dbReference>
<evidence type="ECO:0008006" key="3">
    <source>
        <dbReference type="Google" id="ProtNLM"/>
    </source>
</evidence>
<dbReference type="EMBL" id="MHIM01000036">
    <property type="protein sequence ID" value="OGY51453.1"/>
    <property type="molecule type" value="Genomic_DNA"/>
</dbReference>
<proteinExistence type="predicted"/>
<sequence>MKMDEYAHFIYKFTNNFPKEELYGITSQIRRSGLSTILNYIEGYARQKSLVRLNFLEIAYGSLKESKYLLYFSQREGYLNINDYHKMLQLAEEIGAMIWKEISNLRQKT</sequence>
<dbReference type="PANTHER" id="PTHR38471">
    <property type="entry name" value="FOUR HELIX BUNDLE PROTEIN"/>
    <property type="match status" value="1"/>
</dbReference>
<dbReference type="InterPro" id="IPR036583">
    <property type="entry name" value="23S_rRNA_IVS_sf"/>
</dbReference>
<reference evidence="1 2" key="1">
    <citation type="journal article" date="2016" name="Nat. Commun.">
        <title>Thousands of microbial genomes shed light on interconnected biogeochemical processes in an aquifer system.</title>
        <authorList>
            <person name="Anantharaman K."/>
            <person name="Brown C.T."/>
            <person name="Hug L.A."/>
            <person name="Sharon I."/>
            <person name="Castelle C.J."/>
            <person name="Probst A.J."/>
            <person name="Thomas B.C."/>
            <person name="Singh A."/>
            <person name="Wilkins M.J."/>
            <person name="Karaoz U."/>
            <person name="Brodie E.L."/>
            <person name="Williams K.H."/>
            <person name="Hubbard S.S."/>
            <person name="Banfield J.F."/>
        </authorList>
    </citation>
    <scope>NUCLEOTIDE SEQUENCE [LARGE SCALE GENOMIC DNA]</scope>
</reference>
<gene>
    <name evidence="1" type="ORF">A3A02_04630</name>
</gene>
<dbReference type="NCBIfam" id="TIGR02436">
    <property type="entry name" value="four helix bundle protein"/>
    <property type="match status" value="1"/>
</dbReference>
<dbReference type="Proteomes" id="UP000177376">
    <property type="component" value="Unassembled WGS sequence"/>
</dbReference>
<dbReference type="AlphaFoldDB" id="A0A1G1YGG7"/>
<organism evidence="1 2">
    <name type="scientific">Candidatus Buchananbacteria bacterium RIFCSPLOWO2_01_FULL_39_33</name>
    <dbReference type="NCBI Taxonomy" id="1797543"/>
    <lineage>
        <taxon>Bacteria</taxon>
        <taxon>Candidatus Buchananiibacteriota</taxon>
    </lineage>
</organism>
<protein>
    <recommendedName>
        <fullName evidence="3">Four helix bundle protein</fullName>
    </recommendedName>
</protein>
<dbReference type="PANTHER" id="PTHR38471:SF2">
    <property type="entry name" value="FOUR HELIX BUNDLE PROTEIN"/>
    <property type="match status" value="1"/>
</dbReference>
<accession>A0A1G1YGG7</accession>
<dbReference type="CDD" id="cd16377">
    <property type="entry name" value="23S_rRNA_IVP_like"/>
    <property type="match status" value="1"/>
</dbReference>
<evidence type="ECO:0000313" key="1">
    <source>
        <dbReference type="EMBL" id="OGY51453.1"/>
    </source>
</evidence>
<dbReference type="SUPFAM" id="SSF158446">
    <property type="entry name" value="IVS-encoded protein-like"/>
    <property type="match status" value="1"/>
</dbReference>
<dbReference type="Pfam" id="PF05635">
    <property type="entry name" value="23S_rRNA_IVP"/>
    <property type="match status" value="1"/>
</dbReference>
<name>A0A1G1YGG7_9BACT</name>
<dbReference type="Gene3D" id="1.20.1440.60">
    <property type="entry name" value="23S rRNA-intervening sequence"/>
    <property type="match status" value="1"/>
</dbReference>